<evidence type="ECO:0000256" key="5">
    <source>
        <dbReference type="ARBA" id="ARBA00022989"/>
    </source>
</evidence>
<name>A0A4Q7Y401_9ACTN</name>
<evidence type="ECO:0000256" key="7">
    <source>
        <dbReference type="SAM" id="Phobius"/>
    </source>
</evidence>
<keyword evidence="4 7" id="KW-0812">Transmembrane</keyword>
<dbReference type="RefSeq" id="WP_104527319.1">
    <property type="nucleotide sequence ID" value="NZ_POQT01000005.1"/>
</dbReference>
<evidence type="ECO:0000256" key="3">
    <source>
        <dbReference type="ARBA" id="ARBA00022475"/>
    </source>
</evidence>
<evidence type="ECO:0000256" key="1">
    <source>
        <dbReference type="ARBA" id="ARBA00004651"/>
    </source>
</evidence>
<dbReference type="PANTHER" id="PTHR33884">
    <property type="entry name" value="UPF0410 PROTEIN YMGE"/>
    <property type="match status" value="1"/>
</dbReference>
<gene>
    <name evidence="8" type="ORF">BKA19_0966</name>
</gene>
<keyword evidence="3" id="KW-1003">Cell membrane</keyword>
<reference evidence="8 9" key="1">
    <citation type="submission" date="2019-02" db="EMBL/GenBank/DDBJ databases">
        <title>Sequencing the genomes of 1000 actinobacteria strains.</title>
        <authorList>
            <person name="Klenk H.-P."/>
        </authorList>
    </citation>
    <scope>NUCLEOTIDE SEQUENCE [LARGE SCALE GENOMIC DNA]</scope>
    <source>
        <strain evidence="8 9">DSM 44509</strain>
    </source>
</reference>
<dbReference type="InterPro" id="IPR007341">
    <property type="entry name" value="Transgly_assoc"/>
</dbReference>
<evidence type="ECO:0000313" key="9">
    <source>
        <dbReference type="Proteomes" id="UP000292507"/>
    </source>
</evidence>
<comment type="subcellular location">
    <subcellularLocation>
        <location evidence="1">Cell membrane</location>
        <topology evidence="1">Multi-pass membrane protein</topology>
    </subcellularLocation>
</comment>
<organism evidence="8 9">
    <name type="scientific">Blastococcus saxobsidens</name>
    <dbReference type="NCBI Taxonomy" id="138336"/>
    <lineage>
        <taxon>Bacteria</taxon>
        <taxon>Bacillati</taxon>
        <taxon>Actinomycetota</taxon>
        <taxon>Actinomycetes</taxon>
        <taxon>Geodermatophilales</taxon>
        <taxon>Geodermatophilaceae</taxon>
        <taxon>Blastococcus</taxon>
    </lineage>
</organism>
<proteinExistence type="inferred from homology"/>
<keyword evidence="9" id="KW-1185">Reference proteome</keyword>
<evidence type="ECO:0000256" key="6">
    <source>
        <dbReference type="ARBA" id="ARBA00023136"/>
    </source>
</evidence>
<evidence type="ECO:0000256" key="4">
    <source>
        <dbReference type="ARBA" id="ARBA00022692"/>
    </source>
</evidence>
<protein>
    <submittedName>
        <fullName evidence="8">Putative membrane protein YeaQ/YmgE (Transglycosylase-associated protein family)</fullName>
    </submittedName>
</protein>
<dbReference type="Pfam" id="PF04226">
    <property type="entry name" value="Transgly_assoc"/>
    <property type="match status" value="1"/>
</dbReference>
<sequence>MLSLLWLLVVGLVAGFLARALVPGKDRMSLVATLLLGVSGSVVGGLVLGLLFGGFRDRGFSPAGIIGSVIGAVIVLLVYNRISGRRAAGTTSRRGVA</sequence>
<dbReference type="EMBL" id="SHKV01000001">
    <property type="protein sequence ID" value="RZU31308.1"/>
    <property type="molecule type" value="Genomic_DNA"/>
</dbReference>
<comment type="caution">
    <text evidence="8">The sequence shown here is derived from an EMBL/GenBank/DDBJ whole genome shotgun (WGS) entry which is preliminary data.</text>
</comment>
<comment type="similarity">
    <text evidence="2">Belongs to the UPF0410 family.</text>
</comment>
<keyword evidence="5 7" id="KW-1133">Transmembrane helix</keyword>
<feature type="transmembrane region" description="Helical" evidence="7">
    <location>
        <begin position="59"/>
        <end position="79"/>
    </location>
</feature>
<feature type="transmembrane region" description="Helical" evidence="7">
    <location>
        <begin position="30"/>
        <end position="52"/>
    </location>
</feature>
<dbReference type="Proteomes" id="UP000292507">
    <property type="component" value="Unassembled WGS sequence"/>
</dbReference>
<dbReference type="PANTHER" id="PTHR33884:SF3">
    <property type="entry name" value="UPF0410 PROTEIN YMGE"/>
    <property type="match status" value="1"/>
</dbReference>
<accession>A0A4Q7Y401</accession>
<keyword evidence="6 7" id="KW-0472">Membrane</keyword>
<dbReference type="GO" id="GO:0005886">
    <property type="term" value="C:plasma membrane"/>
    <property type="evidence" value="ECO:0007669"/>
    <property type="project" value="UniProtKB-SubCell"/>
</dbReference>
<evidence type="ECO:0000256" key="2">
    <source>
        <dbReference type="ARBA" id="ARBA00011006"/>
    </source>
</evidence>
<dbReference type="AlphaFoldDB" id="A0A4Q7Y401"/>
<evidence type="ECO:0000313" key="8">
    <source>
        <dbReference type="EMBL" id="RZU31308.1"/>
    </source>
</evidence>